<dbReference type="EMBL" id="BDGG01000011">
    <property type="protein sequence ID" value="GAV04667.1"/>
    <property type="molecule type" value="Genomic_DNA"/>
</dbReference>
<feature type="transmembrane region" description="Helical" evidence="2">
    <location>
        <begin position="158"/>
        <end position="177"/>
    </location>
</feature>
<accession>A0A1D1VSY8</accession>
<dbReference type="Proteomes" id="UP000186922">
    <property type="component" value="Unassembled WGS sequence"/>
</dbReference>
<proteinExistence type="predicted"/>
<keyword evidence="2" id="KW-1133">Transmembrane helix</keyword>
<protein>
    <submittedName>
        <fullName evidence="3">Uncharacterized protein</fullName>
    </submittedName>
</protein>
<evidence type="ECO:0000256" key="1">
    <source>
        <dbReference type="SAM" id="MobiDB-lite"/>
    </source>
</evidence>
<dbReference type="AlphaFoldDB" id="A0A1D1VSY8"/>
<dbReference type="OrthoDB" id="10066804at2759"/>
<evidence type="ECO:0000313" key="3">
    <source>
        <dbReference type="EMBL" id="GAV04667.1"/>
    </source>
</evidence>
<feature type="transmembrane region" description="Helical" evidence="2">
    <location>
        <begin position="118"/>
        <end position="138"/>
    </location>
</feature>
<gene>
    <name evidence="3" type="primary">RvY_14917-1</name>
    <name evidence="3" type="synonym">RvY_14917.1</name>
    <name evidence="3" type="ORF">RvY_14917</name>
</gene>
<keyword evidence="4" id="KW-1185">Reference proteome</keyword>
<feature type="region of interest" description="Disordered" evidence="1">
    <location>
        <begin position="229"/>
        <end position="257"/>
    </location>
</feature>
<evidence type="ECO:0000256" key="2">
    <source>
        <dbReference type="SAM" id="Phobius"/>
    </source>
</evidence>
<organism evidence="3 4">
    <name type="scientific">Ramazzottius varieornatus</name>
    <name type="common">Water bear</name>
    <name type="synonym">Tardigrade</name>
    <dbReference type="NCBI Taxonomy" id="947166"/>
    <lineage>
        <taxon>Eukaryota</taxon>
        <taxon>Metazoa</taxon>
        <taxon>Ecdysozoa</taxon>
        <taxon>Tardigrada</taxon>
        <taxon>Eutardigrada</taxon>
        <taxon>Parachela</taxon>
        <taxon>Hypsibioidea</taxon>
        <taxon>Ramazzottiidae</taxon>
        <taxon>Ramazzottius</taxon>
    </lineage>
</organism>
<reference evidence="3 4" key="1">
    <citation type="journal article" date="2016" name="Nat. Commun.">
        <title>Extremotolerant tardigrade genome and improved radiotolerance of human cultured cells by tardigrade-unique protein.</title>
        <authorList>
            <person name="Hashimoto T."/>
            <person name="Horikawa D.D."/>
            <person name="Saito Y."/>
            <person name="Kuwahara H."/>
            <person name="Kozuka-Hata H."/>
            <person name="Shin-I T."/>
            <person name="Minakuchi Y."/>
            <person name="Ohishi K."/>
            <person name="Motoyama A."/>
            <person name="Aizu T."/>
            <person name="Enomoto A."/>
            <person name="Kondo K."/>
            <person name="Tanaka S."/>
            <person name="Hara Y."/>
            <person name="Koshikawa S."/>
            <person name="Sagara H."/>
            <person name="Miura T."/>
            <person name="Yokobori S."/>
            <person name="Miyagawa K."/>
            <person name="Suzuki Y."/>
            <person name="Kubo T."/>
            <person name="Oyama M."/>
            <person name="Kohara Y."/>
            <person name="Fujiyama A."/>
            <person name="Arakawa K."/>
            <person name="Katayama T."/>
            <person name="Toyoda A."/>
            <person name="Kunieda T."/>
        </authorList>
    </citation>
    <scope>NUCLEOTIDE SEQUENCE [LARGE SCALE GENOMIC DNA]</scope>
    <source>
        <strain evidence="3 4">YOKOZUNA-1</strain>
    </source>
</reference>
<comment type="caution">
    <text evidence="3">The sequence shown here is derived from an EMBL/GenBank/DDBJ whole genome shotgun (WGS) entry which is preliminary data.</text>
</comment>
<evidence type="ECO:0000313" key="4">
    <source>
        <dbReference type="Proteomes" id="UP000186922"/>
    </source>
</evidence>
<feature type="transmembrane region" description="Helical" evidence="2">
    <location>
        <begin position="63"/>
        <end position="85"/>
    </location>
</feature>
<keyword evidence="2" id="KW-0812">Transmembrane</keyword>
<keyword evidence="2" id="KW-0472">Membrane</keyword>
<name>A0A1D1VSY8_RAMVA</name>
<feature type="transmembrane region" description="Helical" evidence="2">
    <location>
        <begin position="37"/>
        <end position="57"/>
    </location>
</feature>
<sequence length="257" mass="27465">MATSVIAHNGGAVSYQPITTTTTTVTQSTVRGPRIRLFITGTLQLLLGGLALIPVLILYPLPVTIATCAVLAFTGMCGILASCFASNKPSSQLVYDPTRGGQRVVTAQPLFPRIYTGMVMLGFVLAVASAIQGIIIISDDDNSDWAHRLVRGPMAVGVGLFLALNQMLMVCCIAPMVRVDTAATEQITHIQPVQISIPATAAFQGPMSPQATTGPMGSPLYPYIDEQVKDDRDYPPSYNEATRQDYTKRPTAPPELV</sequence>